<reference evidence="2 3" key="1">
    <citation type="submission" date="2019-12" db="EMBL/GenBank/DDBJ databases">
        <authorList>
            <person name="Alioto T."/>
            <person name="Alioto T."/>
            <person name="Gomez Garrido J."/>
        </authorList>
    </citation>
    <scope>NUCLEOTIDE SEQUENCE [LARGE SCALE GENOMIC DNA]</scope>
</reference>
<name>A0A8S0TT06_OLEEU</name>
<evidence type="ECO:0000313" key="2">
    <source>
        <dbReference type="EMBL" id="CAA3009251.1"/>
    </source>
</evidence>
<comment type="caution">
    <text evidence="2">The sequence shown here is derived from an EMBL/GenBank/DDBJ whole genome shotgun (WGS) entry which is preliminary data.</text>
</comment>
<feature type="region of interest" description="Disordered" evidence="1">
    <location>
        <begin position="1"/>
        <end position="24"/>
    </location>
</feature>
<evidence type="ECO:0000256" key="1">
    <source>
        <dbReference type="SAM" id="MobiDB-lite"/>
    </source>
</evidence>
<feature type="compositionally biased region" description="Polar residues" evidence="1">
    <location>
        <begin position="105"/>
        <end position="118"/>
    </location>
</feature>
<keyword evidence="3" id="KW-1185">Reference proteome</keyword>
<feature type="compositionally biased region" description="Acidic residues" evidence="1">
    <location>
        <begin position="47"/>
        <end position="58"/>
    </location>
</feature>
<organism evidence="2 3">
    <name type="scientific">Olea europaea subsp. europaea</name>
    <dbReference type="NCBI Taxonomy" id="158383"/>
    <lineage>
        <taxon>Eukaryota</taxon>
        <taxon>Viridiplantae</taxon>
        <taxon>Streptophyta</taxon>
        <taxon>Embryophyta</taxon>
        <taxon>Tracheophyta</taxon>
        <taxon>Spermatophyta</taxon>
        <taxon>Magnoliopsida</taxon>
        <taxon>eudicotyledons</taxon>
        <taxon>Gunneridae</taxon>
        <taxon>Pentapetalae</taxon>
        <taxon>asterids</taxon>
        <taxon>lamiids</taxon>
        <taxon>Lamiales</taxon>
        <taxon>Oleaceae</taxon>
        <taxon>Oleeae</taxon>
        <taxon>Olea</taxon>
    </lineage>
</organism>
<evidence type="ECO:0000313" key="3">
    <source>
        <dbReference type="Proteomes" id="UP000594638"/>
    </source>
</evidence>
<dbReference type="Proteomes" id="UP000594638">
    <property type="component" value="Unassembled WGS sequence"/>
</dbReference>
<sequence length="118" mass="12774">MLSSTCGGDIAPCLDDEHHPMPAATDEELNGVMKPSHSALINDAEFEGCDVTDGDGDLTEVPIPATVAEPGHEFPTTRRRSTRLRHPAPATRTPYTRGRSEQRTKTGLNCQESTTMVL</sequence>
<dbReference type="AlphaFoldDB" id="A0A8S0TT06"/>
<gene>
    <name evidence="2" type="ORF">OLEA9_A059072</name>
</gene>
<dbReference type="EMBL" id="CACTIH010007314">
    <property type="protein sequence ID" value="CAA3009251.1"/>
    <property type="molecule type" value="Genomic_DNA"/>
</dbReference>
<dbReference type="Gramene" id="OE9A059072T1">
    <property type="protein sequence ID" value="OE9A059072C1"/>
    <property type="gene ID" value="OE9A059072"/>
</dbReference>
<feature type="compositionally biased region" description="Basic residues" evidence="1">
    <location>
        <begin position="77"/>
        <end position="86"/>
    </location>
</feature>
<protein>
    <submittedName>
        <fullName evidence="2">Uncharacterized protein</fullName>
    </submittedName>
</protein>
<accession>A0A8S0TT06</accession>
<proteinExistence type="predicted"/>
<feature type="region of interest" description="Disordered" evidence="1">
    <location>
        <begin position="47"/>
        <end position="118"/>
    </location>
</feature>